<protein>
    <submittedName>
        <fullName evidence="2">Uncharacterized protein</fullName>
    </submittedName>
</protein>
<sequence length="160" mass="19298">MYMSTFIDNTEKEDYQVMKKMKIDTDTDEKEEEQPTNPFMGLSLINPDEIEENLLLYKPEHKIGKTFIMNDTEFRIDNIIMDYDKNRKIQVYKYVFVPSSSPRGQSYHNYKDTAYDIDKMIGISSLRERKGQPIGGKRKSRRRRRYRKSKKYRKSRKSRK</sequence>
<accession>A0A6C0HA36</accession>
<feature type="compositionally biased region" description="Basic residues" evidence="1">
    <location>
        <begin position="136"/>
        <end position="160"/>
    </location>
</feature>
<evidence type="ECO:0000313" key="2">
    <source>
        <dbReference type="EMBL" id="QHT77230.1"/>
    </source>
</evidence>
<reference evidence="2" key="1">
    <citation type="journal article" date="2020" name="Nature">
        <title>Giant virus diversity and host interactions through global metagenomics.</title>
        <authorList>
            <person name="Schulz F."/>
            <person name="Roux S."/>
            <person name="Paez-Espino D."/>
            <person name="Jungbluth S."/>
            <person name="Walsh D.A."/>
            <person name="Denef V.J."/>
            <person name="McMahon K.D."/>
            <person name="Konstantinidis K.T."/>
            <person name="Eloe-Fadrosh E.A."/>
            <person name="Kyrpides N.C."/>
            <person name="Woyke T."/>
        </authorList>
    </citation>
    <scope>NUCLEOTIDE SEQUENCE</scope>
    <source>
        <strain evidence="2">GVMAG-M-3300023179-86</strain>
    </source>
</reference>
<name>A0A6C0HA36_9ZZZZ</name>
<dbReference type="EMBL" id="MN739916">
    <property type="protein sequence ID" value="QHT77230.1"/>
    <property type="molecule type" value="Genomic_DNA"/>
</dbReference>
<proteinExistence type="predicted"/>
<evidence type="ECO:0000256" key="1">
    <source>
        <dbReference type="SAM" id="MobiDB-lite"/>
    </source>
</evidence>
<dbReference type="AlphaFoldDB" id="A0A6C0HA36"/>
<organism evidence="2">
    <name type="scientific">viral metagenome</name>
    <dbReference type="NCBI Taxonomy" id="1070528"/>
    <lineage>
        <taxon>unclassified sequences</taxon>
        <taxon>metagenomes</taxon>
        <taxon>organismal metagenomes</taxon>
    </lineage>
</organism>
<feature type="region of interest" description="Disordered" evidence="1">
    <location>
        <begin position="127"/>
        <end position="160"/>
    </location>
</feature>